<evidence type="ECO:0000313" key="1">
    <source>
        <dbReference type="EMBL" id="SCM82920.1"/>
    </source>
</evidence>
<sequence>MENAQNGRPFITETEPGVFFVKLNKAFYEQEAVMQASYNFTNACFIKIDAVEEGYVGIWFKAKPQVNIDPELLLCEYCNEVLDQQVRLDLEKQYGKLRDTIYQFAFAPIKDRMDDLDE</sequence>
<reference evidence="1" key="1">
    <citation type="submission" date="2016-08" db="EMBL/GenBank/DDBJ databases">
        <authorList>
            <person name="Seilhamer J.J."/>
        </authorList>
    </citation>
    <scope>NUCLEOTIDE SEQUENCE</scope>
    <source>
        <strain evidence="1">86</strain>
    </source>
</reference>
<dbReference type="NCBIfam" id="TIGR03976">
    <property type="entry name" value="chp_LLNDYxLRE"/>
    <property type="match status" value="1"/>
</dbReference>
<accession>A0A212LZJ8</accession>
<name>A0A212LZJ8_9FIRM</name>
<organism evidence="1">
    <name type="scientific">uncultured Sporomusa sp</name>
    <dbReference type="NCBI Taxonomy" id="307249"/>
    <lineage>
        <taxon>Bacteria</taxon>
        <taxon>Bacillati</taxon>
        <taxon>Bacillota</taxon>
        <taxon>Negativicutes</taxon>
        <taxon>Selenomonadales</taxon>
        <taxon>Sporomusaceae</taxon>
        <taxon>Sporomusa</taxon>
        <taxon>environmental samples</taxon>
    </lineage>
</organism>
<proteinExistence type="predicted"/>
<dbReference type="RefSeq" id="WP_288185473.1">
    <property type="nucleotide sequence ID" value="NZ_LT608335.1"/>
</dbReference>
<dbReference type="AlphaFoldDB" id="A0A212LZJ8"/>
<protein>
    <submittedName>
        <fullName evidence="1">His-Xaa-Ser system protein HsxD</fullName>
    </submittedName>
</protein>
<dbReference type="InterPro" id="IPR023974">
    <property type="entry name" value="HxsD"/>
</dbReference>
<dbReference type="EMBL" id="FMJE01000005">
    <property type="protein sequence ID" value="SCM82920.1"/>
    <property type="molecule type" value="Genomic_DNA"/>
</dbReference>
<gene>
    <name evidence="1" type="ORF">KL86SPO_50692</name>
</gene>